<dbReference type="InterPro" id="IPR019920">
    <property type="entry name" value="F420-binding_dom_put"/>
</dbReference>
<dbReference type="Gene3D" id="2.30.110.10">
    <property type="entry name" value="Electron Transport, Fmn-binding Protein, Chain A"/>
    <property type="match status" value="1"/>
</dbReference>
<dbReference type="GO" id="GO:0005829">
    <property type="term" value="C:cytosol"/>
    <property type="evidence" value="ECO:0007669"/>
    <property type="project" value="TreeGrafter"/>
</dbReference>
<dbReference type="SUPFAM" id="SSF50475">
    <property type="entry name" value="FMN-binding split barrel"/>
    <property type="match status" value="1"/>
</dbReference>
<dbReference type="PANTHER" id="PTHR35176:SF6">
    <property type="entry name" value="HEME OXYGENASE HI_0854-RELATED"/>
    <property type="match status" value="1"/>
</dbReference>
<dbReference type="GO" id="GO:0016627">
    <property type="term" value="F:oxidoreductase activity, acting on the CH-CH group of donors"/>
    <property type="evidence" value="ECO:0007669"/>
    <property type="project" value="TreeGrafter"/>
</dbReference>
<protein>
    <submittedName>
        <fullName evidence="3">PPOX class probable F420-dependent enzyme</fullName>
    </submittedName>
</protein>
<dbReference type="InterPro" id="IPR011576">
    <property type="entry name" value="Pyridox_Oxase_N"/>
</dbReference>
<sequence length="131" mass="14615">MAVIFDEMTSALFDAPNFPVVATVSEDGSAHSSVVWAKREGDTVLFCTQRNNIKGRNIAARPMVSVSVFDVENPYRSAEVRGRAEFTENDVQEFLNELSIKYTGIPKEPDEFDDLCVVIRVIVDKIVPFAL</sequence>
<dbReference type="AlphaFoldDB" id="A0A1H2YZW5"/>
<reference evidence="3 4" key="1">
    <citation type="submission" date="2016-10" db="EMBL/GenBank/DDBJ databases">
        <authorList>
            <person name="de Groot N.N."/>
        </authorList>
    </citation>
    <scope>NUCLEOTIDE SEQUENCE [LARGE SCALE GENOMIC DNA]</scope>
    <source>
        <strain evidence="3 4">CPCC 202699</strain>
    </source>
</reference>
<evidence type="ECO:0000256" key="1">
    <source>
        <dbReference type="ARBA" id="ARBA00023002"/>
    </source>
</evidence>
<organism evidence="3 4">
    <name type="scientific">Amycolatopsis xylanica</name>
    <dbReference type="NCBI Taxonomy" id="589385"/>
    <lineage>
        <taxon>Bacteria</taxon>
        <taxon>Bacillati</taxon>
        <taxon>Actinomycetota</taxon>
        <taxon>Actinomycetes</taxon>
        <taxon>Pseudonocardiales</taxon>
        <taxon>Pseudonocardiaceae</taxon>
        <taxon>Amycolatopsis</taxon>
    </lineage>
</organism>
<dbReference type="NCBIfam" id="TIGR03618">
    <property type="entry name" value="Rv1155_F420"/>
    <property type="match status" value="1"/>
</dbReference>
<proteinExistence type="predicted"/>
<dbReference type="RefSeq" id="WP_091288218.1">
    <property type="nucleotide sequence ID" value="NZ_FNON01000002.1"/>
</dbReference>
<evidence type="ECO:0000259" key="2">
    <source>
        <dbReference type="Pfam" id="PF01243"/>
    </source>
</evidence>
<evidence type="ECO:0000313" key="4">
    <source>
        <dbReference type="Proteomes" id="UP000199515"/>
    </source>
</evidence>
<dbReference type="GO" id="GO:0070967">
    <property type="term" value="F:coenzyme F420 binding"/>
    <property type="evidence" value="ECO:0007669"/>
    <property type="project" value="TreeGrafter"/>
</dbReference>
<dbReference type="PANTHER" id="PTHR35176">
    <property type="entry name" value="HEME OXYGENASE HI_0854-RELATED"/>
    <property type="match status" value="1"/>
</dbReference>
<name>A0A1H2YZW5_9PSEU</name>
<gene>
    <name evidence="3" type="ORF">SAMN05421504_102310</name>
</gene>
<dbReference type="InterPro" id="IPR052019">
    <property type="entry name" value="F420H2_bilvrd_red/Heme_oxyg"/>
</dbReference>
<accession>A0A1H2YZW5</accession>
<dbReference type="InterPro" id="IPR012349">
    <property type="entry name" value="Split_barrel_FMN-bd"/>
</dbReference>
<dbReference type="STRING" id="589385.SAMN05421504_102310"/>
<feature type="domain" description="Pyridoxamine 5'-phosphate oxidase N-terminal" evidence="2">
    <location>
        <begin position="9"/>
        <end position="105"/>
    </location>
</feature>
<dbReference type="Proteomes" id="UP000199515">
    <property type="component" value="Unassembled WGS sequence"/>
</dbReference>
<keyword evidence="1" id="KW-0560">Oxidoreductase</keyword>
<dbReference type="Pfam" id="PF01243">
    <property type="entry name" value="PNPOx_N"/>
    <property type="match status" value="1"/>
</dbReference>
<dbReference type="OrthoDB" id="162914at2"/>
<keyword evidence="4" id="KW-1185">Reference proteome</keyword>
<evidence type="ECO:0000313" key="3">
    <source>
        <dbReference type="EMBL" id="SDX10089.1"/>
    </source>
</evidence>
<dbReference type="EMBL" id="FNON01000002">
    <property type="protein sequence ID" value="SDX10089.1"/>
    <property type="molecule type" value="Genomic_DNA"/>
</dbReference>